<dbReference type="InterPro" id="IPR054384">
    <property type="entry name" value="SecDF_P1_head"/>
</dbReference>
<dbReference type="Pfam" id="PF07549">
    <property type="entry name" value="Sec_GG"/>
    <property type="match status" value="1"/>
</dbReference>
<organism evidence="13 14">
    <name type="scientific">Yoonia litorea</name>
    <dbReference type="NCBI Taxonomy" id="1123755"/>
    <lineage>
        <taxon>Bacteria</taxon>
        <taxon>Pseudomonadati</taxon>
        <taxon>Pseudomonadota</taxon>
        <taxon>Alphaproteobacteria</taxon>
        <taxon>Rhodobacterales</taxon>
        <taxon>Paracoccaceae</taxon>
        <taxon>Yoonia</taxon>
    </lineage>
</organism>
<keyword evidence="5 9" id="KW-0653">Protein transport</keyword>
<evidence type="ECO:0000256" key="1">
    <source>
        <dbReference type="ARBA" id="ARBA00004651"/>
    </source>
</evidence>
<gene>
    <name evidence="9" type="primary">secD</name>
    <name evidence="13" type="ORF">SAMN05444714_0929</name>
</gene>
<evidence type="ECO:0000256" key="7">
    <source>
        <dbReference type="ARBA" id="ARBA00023010"/>
    </source>
</evidence>
<feature type="domain" description="Protein translocase subunit SecDF P1" evidence="11">
    <location>
        <begin position="187"/>
        <end position="242"/>
    </location>
</feature>
<evidence type="ECO:0000256" key="9">
    <source>
        <dbReference type="HAMAP-Rule" id="MF_01463"/>
    </source>
</evidence>
<dbReference type="SUPFAM" id="SSF82866">
    <property type="entry name" value="Multidrug efflux transporter AcrB transmembrane domain"/>
    <property type="match status" value="1"/>
</dbReference>
<comment type="function">
    <text evidence="9">Part of the Sec protein translocase complex. Interacts with the SecYEG preprotein conducting channel. SecDF uses the proton motive force (PMF) to complete protein translocation after the ATP-dependent function of SecA.</text>
</comment>
<dbReference type="Gene3D" id="3.30.1360.200">
    <property type="match status" value="1"/>
</dbReference>
<evidence type="ECO:0000256" key="3">
    <source>
        <dbReference type="ARBA" id="ARBA00022475"/>
    </source>
</evidence>
<evidence type="ECO:0000259" key="11">
    <source>
        <dbReference type="Pfam" id="PF21760"/>
    </source>
</evidence>
<dbReference type="InterPro" id="IPR055344">
    <property type="entry name" value="SecD_SecF_C_bact"/>
</dbReference>
<evidence type="ECO:0000256" key="2">
    <source>
        <dbReference type="ARBA" id="ARBA00022448"/>
    </source>
</evidence>
<feature type="transmembrane region" description="Helical" evidence="9">
    <location>
        <begin position="520"/>
        <end position="543"/>
    </location>
</feature>
<dbReference type="PRINTS" id="PR00702">
    <property type="entry name" value="ACRIFLAVINRP"/>
</dbReference>
<dbReference type="InterPro" id="IPR022646">
    <property type="entry name" value="SecD/SecF_CS"/>
</dbReference>
<keyword evidence="3 9" id="KW-1003">Cell membrane</keyword>
<dbReference type="Gene3D" id="1.20.1640.10">
    <property type="entry name" value="Multidrug efflux transporter AcrB transmembrane domain"/>
    <property type="match status" value="1"/>
</dbReference>
<feature type="domain" description="SecDF P1 head subdomain" evidence="12">
    <location>
        <begin position="264"/>
        <end position="370"/>
    </location>
</feature>
<comment type="similarity">
    <text evidence="9">Belongs to the SecD/SecF family. SecD subfamily.</text>
</comment>
<comment type="subcellular location">
    <subcellularLocation>
        <location evidence="1 9">Cell membrane</location>
        <topology evidence="1 9">Multi-pass membrane protein</topology>
    </subcellularLocation>
</comment>
<dbReference type="InterPro" id="IPR048634">
    <property type="entry name" value="SecD_SecF_C"/>
</dbReference>
<protein>
    <recommendedName>
        <fullName evidence="9">Protein translocase subunit SecD</fullName>
    </recommendedName>
</protein>
<proteinExistence type="inferred from homology"/>
<dbReference type="GO" id="GO:0015450">
    <property type="term" value="F:protein-transporting ATPase activity"/>
    <property type="evidence" value="ECO:0007669"/>
    <property type="project" value="InterPro"/>
</dbReference>
<evidence type="ECO:0000256" key="5">
    <source>
        <dbReference type="ARBA" id="ARBA00022927"/>
    </source>
</evidence>
<dbReference type="GO" id="GO:0006605">
    <property type="term" value="P:protein targeting"/>
    <property type="evidence" value="ECO:0007669"/>
    <property type="project" value="UniProtKB-UniRule"/>
</dbReference>
<dbReference type="Pfam" id="PF02355">
    <property type="entry name" value="SecD_SecF_C"/>
    <property type="match status" value="1"/>
</dbReference>
<dbReference type="Pfam" id="PF21760">
    <property type="entry name" value="SecD_1st"/>
    <property type="match status" value="1"/>
</dbReference>
<sequence length="553" mass="58983">MLNISFPKLVMIWLTVVVGLVFAMPNAFYSRVETHNDAMAIIETGQTNAALQEDASLWPEFLPSGLVNLGLDLRGGAHLLVEVQVEDVHASFLEGFWPTVRDALAAERNSVGFVTREDSPPTELRVRISEEAGATEAFQIVRGLATPVASFTGAAATNIDVSIDGTLLTITLSEAEIVAMNERTILQTLEIIRRRIDEVGTREPTIQRQGSDRILVQVPGVGSANEIIELLGTTAQLTFNPVVGRTAEADASAGTGNIVVPALDEPNVFYIIERRPVVTGEDLENAQLDFDQNGRPAVGFRFNTSAAREFGDYTLENIGSPFAIVLDNEVISAPTIQSHIPGGSGIITGNFTVEEATNLAVLLRAGALPAELEFLEERTIGPELGADSIAAGQVACIVAGIAILVYMMLSYGLFGLFANIALVINVGLIFGLLSIVGATLTLPGIAGIVLTIGMAVDANVIVFERIREELKTAKGPARAIELGYEKALSSIIDANITTFITAVILFTMGSGPVSGFAVTLGFGIITSVFTAIFVTRSLIVIWFSRTRPKTIEV</sequence>
<dbReference type="Pfam" id="PF22599">
    <property type="entry name" value="SecDF_P1_head"/>
    <property type="match status" value="1"/>
</dbReference>
<reference evidence="13 14" key="1">
    <citation type="submission" date="2016-10" db="EMBL/GenBank/DDBJ databases">
        <authorList>
            <person name="de Groot N.N."/>
        </authorList>
    </citation>
    <scope>NUCLEOTIDE SEQUENCE [LARGE SCALE GENOMIC DNA]</scope>
    <source>
        <strain evidence="13 14">DSM 29433</strain>
    </source>
</reference>
<dbReference type="STRING" id="1123755.SAMN05444714_0929"/>
<dbReference type="InterPro" id="IPR001036">
    <property type="entry name" value="Acrflvin-R"/>
</dbReference>
<comment type="subunit">
    <text evidence="9">Forms a complex with SecF. Part of the essential Sec protein translocation apparatus which comprises SecA, SecYEG and auxiliary proteins SecDF-YajC and YidC.</text>
</comment>
<feature type="transmembrane region" description="Helical" evidence="9">
    <location>
        <begin position="487"/>
        <end position="508"/>
    </location>
</feature>
<keyword evidence="6 9" id="KW-1133">Transmembrane helix</keyword>
<evidence type="ECO:0000259" key="12">
    <source>
        <dbReference type="Pfam" id="PF22599"/>
    </source>
</evidence>
<dbReference type="HAMAP" id="MF_01463_B">
    <property type="entry name" value="SecD_B"/>
    <property type="match status" value="1"/>
</dbReference>
<dbReference type="AlphaFoldDB" id="A0A1I6LV58"/>
<dbReference type="Proteomes" id="UP000198926">
    <property type="component" value="Unassembled WGS sequence"/>
</dbReference>
<dbReference type="NCBIfam" id="TIGR01129">
    <property type="entry name" value="secD"/>
    <property type="match status" value="1"/>
</dbReference>
<dbReference type="NCBIfam" id="TIGR00916">
    <property type="entry name" value="2A0604s01"/>
    <property type="match status" value="1"/>
</dbReference>
<evidence type="ECO:0000259" key="10">
    <source>
        <dbReference type="Pfam" id="PF02355"/>
    </source>
</evidence>
<dbReference type="Gene3D" id="3.30.70.3400">
    <property type="match status" value="1"/>
</dbReference>
<keyword evidence="7 9" id="KW-0811">Translocation</keyword>
<evidence type="ECO:0000256" key="8">
    <source>
        <dbReference type="ARBA" id="ARBA00023136"/>
    </source>
</evidence>
<keyword evidence="4 9" id="KW-0812">Transmembrane</keyword>
<dbReference type="PANTHER" id="PTHR30081">
    <property type="entry name" value="PROTEIN-EXPORT MEMBRANE PROTEIN SEC"/>
    <property type="match status" value="1"/>
</dbReference>
<dbReference type="GO" id="GO:0005886">
    <property type="term" value="C:plasma membrane"/>
    <property type="evidence" value="ECO:0007669"/>
    <property type="project" value="UniProtKB-SubCell"/>
</dbReference>
<dbReference type="GO" id="GO:0065002">
    <property type="term" value="P:intracellular protein transmembrane transport"/>
    <property type="evidence" value="ECO:0007669"/>
    <property type="project" value="UniProtKB-UniRule"/>
</dbReference>
<keyword evidence="8 9" id="KW-0472">Membrane</keyword>
<comment type="caution">
    <text evidence="9">Lacks conserved residue(s) required for the propagation of feature annotation.</text>
</comment>
<evidence type="ECO:0000256" key="6">
    <source>
        <dbReference type="ARBA" id="ARBA00022989"/>
    </source>
</evidence>
<name>A0A1I6LV58_9RHOB</name>
<dbReference type="InterPro" id="IPR048631">
    <property type="entry name" value="SecD_1st"/>
</dbReference>
<keyword evidence="2 9" id="KW-0813">Transport</keyword>
<dbReference type="GO" id="GO:0043952">
    <property type="term" value="P:protein transport by the Sec complex"/>
    <property type="evidence" value="ECO:0007669"/>
    <property type="project" value="UniProtKB-UniRule"/>
</dbReference>
<dbReference type="RefSeq" id="WP_090204526.1">
    <property type="nucleotide sequence ID" value="NZ_FOZM01000001.1"/>
</dbReference>
<feature type="domain" description="Protein export membrane protein SecD/SecF C-terminal" evidence="10">
    <location>
        <begin position="371"/>
        <end position="542"/>
    </location>
</feature>
<dbReference type="InterPro" id="IPR005791">
    <property type="entry name" value="SecD"/>
</dbReference>
<evidence type="ECO:0000313" key="14">
    <source>
        <dbReference type="Proteomes" id="UP000198926"/>
    </source>
</evidence>
<dbReference type="OrthoDB" id="9805019at2"/>
<evidence type="ECO:0000256" key="4">
    <source>
        <dbReference type="ARBA" id="ARBA00022692"/>
    </source>
</evidence>
<dbReference type="InterPro" id="IPR022813">
    <property type="entry name" value="SecD/SecF_arch_bac"/>
</dbReference>
<feature type="transmembrane region" description="Helical" evidence="9">
    <location>
        <begin position="389"/>
        <end position="409"/>
    </location>
</feature>
<dbReference type="EMBL" id="FOZM01000001">
    <property type="protein sequence ID" value="SFS07381.1"/>
    <property type="molecule type" value="Genomic_DNA"/>
</dbReference>
<dbReference type="PANTHER" id="PTHR30081:SF1">
    <property type="entry name" value="PROTEIN TRANSLOCASE SUBUNIT SECD"/>
    <property type="match status" value="1"/>
</dbReference>
<evidence type="ECO:0000313" key="13">
    <source>
        <dbReference type="EMBL" id="SFS07381.1"/>
    </source>
</evidence>
<keyword evidence="14" id="KW-1185">Reference proteome</keyword>
<accession>A0A1I6LV58</accession>
<dbReference type="FunFam" id="1.20.1640.10:FF:000004">
    <property type="entry name" value="Protein translocase subunit SecD"/>
    <property type="match status" value="1"/>
</dbReference>